<accession>A0A1B8QTA1</accession>
<dbReference type="AlphaFoldDB" id="A0A1B8QTA1"/>
<evidence type="ECO:0000313" key="3">
    <source>
        <dbReference type="EMBL" id="QPT44521.1"/>
    </source>
</evidence>
<dbReference type="Proteomes" id="UP000594834">
    <property type="component" value="Chromosome"/>
</dbReference>
<dbReference type="Proteomes" id="UP000092575">
    <property type="component" value="Unassembled WGS sequence"/>
</dbReference>
<dbReference type="RefSeq" id="WP_066886749.1">
    <property type="nucleotide sequence ID" value="NZ_CP065728.1"/>
</dbReference>
<reference evidence="3 6" key="3">
    <citation type="submission" date="2020-12" db="EMBL/GenBank/DDBJ databases">
        <title>FDA dAtabase for Regulatory Grade micrObial Sequences (FDA-ARGOS): Supporting development and validation of Infectious Disease Dx tests.</title>
        <authorList>
            <person name="Sproer C."/>
            <person name="Gronow S."/>
            <person name="Severitt S."/>
            <person name="Schroder I."/>
            <person name="Tallon L."/>
            <person name="Sadzewicz L."/>
            <person name="Zhao X."/>
            <person name="Boylan J."/>
            <person name="Ott S."/>
            <person name="Bowen H."/>
            <person name="Vavikolanu K."/>
            <person name="Mehta A."/>
            <person name="Aluvathingal J."/>
            <person name="Nadendla S."/>
            <person name="Lowell S."/>
            <person name="Myers T."/>
            <person name="Yan Y."/>
            <person name="Sichtig H."/>
        </authorList>
    </citation>
    <scope>NUCLEOTIDE SEQUENCE [LARGE SCALE GENOMIC DNA]</scope>
    <source>
        <strain evidence="3 6">FDAARGOS_869</strain>
    </source>
</reference>
<evidence type="ECO:0000313" key="6">
    <source>
        <dbReference type="Proteomes" id="UP000594834"/>
    </source>
</evidence>
<evidence type="ECO:0000313" key="5">
    <source>
        <dbReference type="Proteomes" id="UP000092671"/>
    </source>
</evidence>
<name>A0A1B8QTA1_MORNO</name>
<proteinExistence type="predicted"/>
<reference evidence="1 5" key="2">
    <citation type="submission" date="2016-06" db="EMBL/GenBank/DDBJ databases">
        <title>Draft genome of Moraxella nonliquefaciens CCUG 60284.</title>
        <authorList>
            <person name="Salva-Serra F."/>
            <person name="Engstrom-Jakobsson H."/>
            <person name="Thorell K."/>
            <person name="Gonzales-Siles L."/>
            <person name="Karlsson R."/>
            <person name="Boulund F."/>
            <person name="Engstrand L."/>
            <person name="Kristiansson E."/>
            <person name="Moore E."/>
        </authorList>
    </citation>
    <scope>NUCLEOTIDE SEQUENCE [LARGE SCALE GENOMIC DNA]</scope>
    <source>
        <strain evidence="1 5">CCUG 60284</strain>
    </source>
</reference>
<evidence type="ECO:0008006" key="7">
    <source>
        <dbReference type="Google" id="ProtNLM"/>
    </source>
</evidence>
<protein>
    <recommendedName>
        <fullName evidence="7">Macro domain-containing protein</fullName>
    </recommendedName>
</protein>
<sequence>MIFASHEPFLQSKAQLLIIPVSTDGSIVHPVITRCKSLFTDYYEYYRKKAVGGELSLGDALVFRIPKQTTGLGIQMGGAEYIGSLVTQKSAKQPISVRMFKHSLVALKPHIYELMRYKGLRRVAILGSALLVADATTQDNNMIEWITAEHVMIICQEVLKDMPKLTIEVHFGHDTPSSFTKNT</sequence>
<organism evidence="2 4">
    <name type="scientific">Moraxella nonliquefaciens</name>
    <dbReference type="NCBI Taxonomy" id="478"/>
    <lineage>
        <taxon>Bacteria</taxon>
        <taxon>Pseudomonadati</taxon>
        <taxon>Pseudomonadota</taxon>
        <taxon>Gammaproteobacteria</taxon>
        <taxon>Moraxellales</taxon>
        <taxon>Moraxellaceae</taxon>
        <taxon>Moraxella</taxon>
    </lineage>
</organism>
<dbReference type="EMBL" id="LZDN01000039">
    <property type="protein sequence ID" value="OBX49493.1"/>
    <property type="molecule type" value="Genomic_DNA"/>
</dbReference>
<gene>
    <name evidence="2" type="ORF">A7456_00745</name>
    <name evidence="1" type="ORF">A9Z60_03755</name>
    <name evidence="3" type="ORF">I6G26_10895</name>
</gene>
<dbReference type="OrthoDB" id="9780211at2"/>
<reference evidence="2 4" key="1">
    <citation type="submission" date="2016-05" db="EMBL/GenBank/DDBJ databases">
        <title>Draft genome sequence of Moraxella nonliquefaciens CCUG 348T.</title>
        <authorList>
            <person name="Salva-Serra F."/>
            <person name="Engstrom-Jakobsson H."/>
            <person name="Thorell K."/>
            <person name="Gonzales-Siles L."/>
            <person name="Karlsson R."/>
            <person name="Boulund F."/>
            <person name="Engstrand L."/>
            <person name="Kristiansson E."/>
            <person name="Moore E."/>
        </authorList>
    </citation>
    <scope>NUCLEOTIDE SEQUENCE [LARGE SCALE GENOMIC DNA]</scope>
    <source>
        <strain evidence="2 4">CCUG 348</strain>
    </source>
</reference>
<dbReference type="EMBL" id="CP065728">
    <property type="protein sequence ID" value="QPT44521.1"/>
    <property type="molecule type" value="Genomic_DNA"/>
</dbReference>
<keyword evidence="6" id="KW-1185">Reference proteome</keyword>
<dbReference type="EMBL" id="LXTW01000001">
    <property type="protein sequence ID" value="OBX88420.1"/>
    <property type="molecule type" value="Genomic_DNA"/>
</dbReference>
<evidence type="ECO:0000313" key="1">
    <source>
        <dbReference type="EMBL" id="OBX49493.1"/>
    </source>
</evidence>
<evidence type="ECO:0000313" key="4">
    <source>
        <dbReference type="Proteomes" id="UP000092575"/>
    </source>
</evidence>
<dbReference type="Proteomes" id="UP000092671">
    <property type="component" value="Unassembled WGS sequence"/>
</dbReference>
<evidence type="ECO:0000313" key="2">
    <source>
        <dbReference type="EMBL" id="OBX88420.1"/>
    </source>
</evidence>